<reference evidence="2 3" key="1">
    <citation type="submission" date="2015-03" db="EMBL/GenBank/DDBJ databases">
        <title>Genome assembly of Sandaracinus amylolyticus DSM 53668.</title>
        <authorList>
            <person name="Sharma G."/>
            <person name="Subramanian S."/>
        </authorList>
    </citation>
    <scope>NUCLEOTIDE SEQUENCE [LARGE SCALE GENOMIC DNA]</scope>
    <source>
        <strain evidence="2 3">DSM 53668</strain>
    </source>
</reference>
<dbReference type="Proteomes" id="UP000034883">
    <property type="component" value="Chromosome"/>
</dbReference>
<protein>
    <submittedName>
        <fullName evidence="2">Uncharacterized protein</fullName>
    </submittedName>
</protein>
<organism evidence="2 3">
    <name type="scientific">Sandaracinus amylolyticus</name>
    <dbReference type="NCBI Taxonomy" id="927083"/>
    <lineage>
        <taxon>Bacteria</taxon>
        <taxon>Pseudomonadati</taxon>
        <taxon>Myxococcota</taxon>
        <taxon>Polyangia</taxon>
        <taxon>Polyangiales</taxon>
        <taxon>Sandaracinaceae</taxon>
        <taxon>Sandaracinus</taxon>
    </lineage>
</organism>
<feature type="region of interest" description="Disordered" evidence="1">
    <location>
        <begin position="221"/>
        <end position="263"/>
    </location>
</feature>
<gene>
    <name evidence="2" type="ORF">DB32_005367</name>
</gene>
<sequence>MLHMARSLTATDVVQLPTLSAEDAFTLVSQLLHQASRVPAPASLEELVVELASRHSALQSQLVARRAKPGVDAKSAVESDRRVDTAWSALRDWLSGWVKLGAAAPRATEIAELDAFLFGDGLGFLGLRYEAQWAAAETRLAGLRARRNEELVRALGGGPFLDVLYAAQARYGEVLGVSGDAPAPPSDAKIRESRDAMLDALREYVVGVLGTVRRSRPVTAERADELLRPLAQWETPPRASSSAPQDGDEDAEGGGTPPAPATT</sequence>
<dbReference type="AlphaFoldDB" id="A0A0F6W5S5"/>
<dbReference type="EMBL" id="CP011125">
    <property type="protein sequence ID" value="AKF08218.1"/>
    <property type="molecule type" value="Genomic_DNA"/>
</dbReference>
<proteinExistence type="predicted"/>
<dbReference type="KEGG" id="samy:DB32_005367"/>
<evidence type="ECO:0000313" key="3">
    <source>
        <dbReference type="Proteomes" id="UP000034883"/>
    </source>
</evidence>
<accession>A0A0F6W5S5</accession>
<name>A0A0F6W5S5_9BACT</name>
<keyword evidence="3" id="KW-1185">Reference proteome</keyword>
<evidence type="ECO:0000313" key="2">
    <source>
        <dbReference type="EMBL" id="AKF08218.1"/>
    </source>
</evidence>
<evidence type="ECO:0000256" key="1">
    <source>
        <dbReference type="SAM" id="MobiDB-lite"/>
    </source>
</evidence>